<dbReference type="RefSeq" id="WP_184093454.1">
    <property type="nucleotide sequence ID" value="NZ_AP023367.1"/>
</dbReference>
<organism evidence="1 2">
    <name type="scientific">Anaerocolumna cellulosilytica</name>
    <dbReference type="NCBI Taxonomy" id="433286"/>
    <lineage>
        <taxon>Bacteria</taxon>
        <taxon>Bacillati</taxon>
        <taxon>Bacillota</taxon>
        <taxon>Clostridia</taxon>
        <taxon>Lachnospirales</taxon>
        <taxon>Lachnospiraceae</taxon>
        <taxon>Anaerocolumna</taxon>
    </lineage>
</organism>
<dbReference type="AlphaFoldDB" id="A0A6S6R9Y6"/>
<dbReference type="KEGG" id="acel:acsn021_32400"/>
<gene>
    <name evidence="1" type="ORF">acsn021_32400</name>
</gene>
<reference evidence="1 2" key="1">
    <citation type="journal article" date="2016" name="Int. J. Syst. Evol. Microbiol.">
        <title>Descriptions of Anaerotaenia torta gen. nov., sp. nov. and Anaerocolumna cellulosilytica gen. nov., sp. nov. isolated from a methanogenic reactor of cattle waste.</title>
        <authorList>
            <person name="Uek A."/>
            <person name="Ohtaki Y."/>
            <person name="Kaku N."/>
            <person name="Ueki K."/>
        </authorList>
    </citation>
    <scope>NUCLEOTIDE SEQUENCE [LARGE SCALE GENOMIC DNA]</scope>
    <source>
        <strain evidence="1 2">SN021</strain>
    </source>
</reference>
<protein>
    <submittedName>
        <fullName evidence="1">Uncharacterized protein</fullName>
    </submittedName>
</protein>
<accession>A0A6S6R9Y6</accession>
<proteinExistence type="predicted"/>
<evidence type="ECO:0000313" key="1">
    <source>
        <dbReference type="EMBL" id="BCJ95671.1"/>
    </source>
</evidence>
<dbReference type="EMBL" id="AP023367">
    <property type="protein sequence ID" value="BCJ95671.1"/>
    <property type="molecule type" value="Genomic_DNA"/>
</dbReference>
<sequence>MNTMLKIMRMRKNEIPVDILLLFEDIVRTYKGAECEEKFIKAMEEHLTKEQRFRLYEQNGSCSGTGHDKERKAFAHEHADKPLAERLELFKRTFGRTAVLNDDNTITVTFACKHGYYKHAPKGMFRFPASIETYFERCAGGRLYEYQKALGIRLRIKSVDVSPLSENIVNPVVFTFDIVG</sequence>
<keyword evidence="2" id="KW-1185">Reference proteome</keyword>
<evidence type="ECO:0000313" key="2">
    <source>
        <dbReference type="Proteomes" id="UP000515561"/>
    </source>
</evidence>
<dbReference type="Proteomes" id="UP000515561">
    <property type="component" value="Chromosome"/>
</dbReference>
<name>A0A6S6R9Y6_9FIRM</name>